<dbReference type="InParanoid" id="Q89Y61"/>
<dbReference type="Gene3D" id="3.40.50.410">
    <property type="entry name" value="von Willebrand factor, type A domain"/>
    <property type="match status" value="1"/>
</dbReference>
<reference evidence="3" key="1">
    <citation type="journal article" date="2002" name="DNA Res.">
        <title>Complete genomic sequence of nitrogen-fixing symbiotic bacterium Bradyrhizobium japonicum USDA110.</title>
        <authorList>
            <person name="Kaneko T."/>
            <person name="Nakamura Y."/>
            <person name="Sato S."/>
            <person name="Minamisawa K."/>
            <person name="Uchiumi T."/>
            <person name="Sasamoto S."/>
            <person name="Watanabe A."/>
            <person name="Idesawa K."/>
            <person name="Iriguchi M."/>
            <person name="Kawashima K."/>
            <person name="Kohara M."/>
            <person name="Matsumoto M."/>
            <person name="Shimpo S."/>
            <person name="Tsuruoka H."/>
            <person name="Wada T."/>
            <person name="Yamada M."/>
            <person name="Tabata S."/>
        </authorList>
    </citation>
    <scope>NUCLEOTIDE SEQUENCE [LARGE SCALE GENOMIC DNA]</scope>
    <source>
        <strain evidence="3">JCM 10833 / BCRC 13528 / IAM 13628 / NBRC 14792 / USDA 110</strain>
    </source>
</reference>
<evidence type="ECO:0000313" key="2">
    <source>
        <dbReference type="EMBL" id="BAC45359.1"/>
    </source>
</evidence>
<dbReference type="HOGENOM" id="CLU_064451_0_0_5"/>
<dbReference type="EnsemblBacteria" id="BAC45359">
    <property type="protein sequence ID" value="BAC45359"/>
    <property type="gene ID" value="BAC45359"/>
</dbReference>
<sequence length="366" mass="39710">MSCPDPARLSPRAGSTICGQKSPATAWLRQSFRLHVSRVRIRIGGWRASVNWRVSIGSILIAILTSTQAFPEPALQPQTAPQGDSRPAVDLELVIAVDISYSVQPDDLAAQREGYAKAIVSEEFLRALRTGPVGKIALTYFEWSSTRDQDVIVPWRQIDGPEAAEAVAAEIMKAPIRRGSRTSISGAIKFAMPLFEQNPYRGARRIIDVAGDGPNNNGDPVATARDTAVQQGIVITGLPVMINATPPGQVDISHIDHIDWYYEDCVIGGPGSFVVPITDRENFKEAIRTKLALEVAGRTPDQSPPPSVDKKPRVLCTIGEKLWQQRWDTIAPATNSPAMSKPAANSSSSKEDALLDKKIKGICRGC</sequence>
<feature type="compositionally biased region" description="Polar residues" evidence="1">
    <location>
        <begin position="333"/>
        <end position="348"/>
    </location>
</feature>
<gene>
    <name evidence="2" type="ordered locus">blr0094</name>
</gene>
<dbReference type="Pfam" id="PF06707">
    <property type="entry name" value="DUF1194"/>
    <property type="match status" value="1"/>
</dbReference>
<dbReference type="EMBL" id="BA000040">
    <property type="protein sequence ID" value="BAC45359.1"/>
    <property type="molecule type" value="Genomic_DNA"/>
</dbReference>
<dbReference type="InterPro" id="IPR010607">
    <property type="entry name" value="DUF1194"/>
</dbReference>
<dbReference type="OrthoDB" id="9792179at2"/>
<dbReference type="SUPFAM" id="SSF53300">
    <property type="entry name" value="vWA-like"/>
    <property type="match status" value="1"/>
</dbReference>
<protein>
    <submittedName>
        <fullName evidence="2">Blr0094 protein</fullName>
    </submittedName>
</protein>
<evidence type="ECO:0000313" key="3">
    <source>
        <dbReference type="Proteomes" id="UP000002526"/>
    </source>
</evidence>
<organism evidence="2 3">
    <name type="scientific">Bradyrhizobium diazoefficiens (strain JCM 10833 / BCRC 13528 / IAM 13628 / NBRC 14792 / USDA 110)</name>
    <dbReference type="NCBI Taxonomy" id="224911"/>
    <lineage>
        <taxon>Bacteria</taxon>
        <taxon>Pseudomonadati</taxon>
        <taxon>Pseudomonadota</taxon>
        <taxon>Alphaproteobacteria</taxon>
        <taxon>Hyphomicrobiales</taxon>
        <taxon>Nitrobacteraceae</taxon>
        <taxon>Bradyrhizobium</taxon>
    </lineage>
</organism>
<name>Q89Y61_BRADU</name>
<dbReference type="Proteomes" id="UP000002526">
    <property type="component" value="Chromosome"/>
</dbReference>
<dbReference type="InterPro" id="IPR036465">
    <property type="entry name" value="vWFA_dom_sf"/>
</dbReference>
<evidence type="ECO:0000256" key="1">
    <source>
        <dbReference type="SAM" id="MobiDB-lite"/>
    </source>
</evidence>
<dbReference type="KEGG" id="bja:blr0094"/>
<dbReference type="PhylomeDB" id="Q89Y61"/>
<feature type="region of interest" description="Disordered" evidence="1">
    <location>
        <begin position="333"/>
        <end position="352"/>
    </location>
</feature>
<dbReference type="PATRIC" id="fig|224911.5.peg.84"/>
<accession>Q89Y61</accession>
<dbReference type="AlphaFoldDB" id="Q89Y61"/>
<proteinExistence type="predicted"/>
<dbReference type="CDD" id="cd00198">
    <property type="entry name" value="vWFA"/>
    <property type="match status" value="1"/>
</dbReference>
<dbReference type="eggNOG" id="COG2304">
    <property type="taxonomic scope" value="Bacteria"/>
</dbReference>
<keyword evidence="3" id="KW-1185">Reference proteome</keyword>